<reference evidence="4" key="1">
    <citation type="submission" date="2020-02" db="EMBL/GenBank/DDBJ databases">
        <authorList>
            <person name="Meier V. D."/>
        </authorList>
    </citation>
    <scope>NUCLEOTIDE SEQUENCE</scope>
    <source>
        <strain evidence="4">AVDCRST_MAG59</strain>
    </source>
</reference>
<dbReference type="InterPro" id="IPR000182">
    <property type="entry name" value="GNAT_dom"/>
</dbReference>
<dbReference type="EMBL" id="CADCWF010000365">
    <property type="protein sequence ID" value="CAA9583775.1"/>
    <property type="molecule type" value="Genomic_DNA"/>
</dbReference>
<proteinExistence type="predicted"/>
<protein>
    <recommendedName>
        <fullName evidence="3">N-acetyltransferase domain-containing protein</fullName>
    </recommendedName>
</protein>
<organism evidence="4">
    <name type="scientific">uncultured Thermomicrobiales bacterium</name>
    <dbReference type="NCBI Taxonomy" id="1645740"/>
    <lineage>
        <taxon>Bacteria</taxon>
        <taxon>Pseudomonadati</taxon>
        <taxon>Thermomicrobiota</taxon>
        <taxon>Thermomicrobia</taxon>
        <taxon>Thermomicrobiales</taxon>
        <taxon>environmental samples</taxon>
    </lineage>
</organism>
<dbReference type="PROSITE" id="PS51186">
    <property type="entry name" value="GNAT"/>
    <property type="match status" value="1"/>
</dbReference>
<dbReference type="InterPro" id="IPR016181">
    <property type="entry name" value="Acyl_CoA_acyltransferase"/>
</dbReference>
<evidence type="ECO:0000256" key="2">
    <source>
        <dbReference type="ARBA" id="ARBA00023315"/>
    </source>
</evidence>
<dbReference type="AlphaFoldDB" id="A0A6J4VNT4"/>
<dbReference type="Pfam" id="PF00583">
    <property type="entry name" value="Acetyltransf_1"/>
    <property type="match status" value="1"/>
</dbReference>
<dbReference type="PANTHER" id="PTHR43877">
    <property type="entry name" value="AMINOALKYLPHOSPHONATE N-ACETYLTRANSFERASE-RELATED-RELATED"/>
    <property type="match status" value="1"/>
</dbReference>
<dbReference type="SUPFAM" id="SSF55729">
    <property type="entry name" value="Acyl-CoA N-acyltransferases (Nat)"/>
    <property type="match status" value="1"/>
</dbReference>
<evidence type="ECO:0000259" key="3">
    <source>
        <dbReference type="PROSITE" id="PS51186"/>
    </source>
</evidence>
<keyword evidence="1" id="KW-0808">Transferase</keyword>
<dbReference type="InterPro" id="IPR050832">
    <property type="entry name" value="Bact_Acetyltransf"/>
</dbReference>
<evidence type="ECO:0000313" key="4">
    <source>
        <dbReference type="EMBL" id="CAA9583775.1"/>
    </source>
</evidence>
<dbReference type="CDD" id="cd04301">
    <property type="entry name" value="NAT_SF"/>
    <property type="match status" value="1"/>
</dbReference>
<accession>A0A6J4VNT4</accession>
<keyword evidence="2" id="KW-0012">Acyltransferase</keyword>
<dbReference type="Gene3D" id="3.40.630.30">
    <property type="match status" value="1"/>
</dbReference>
<sequence length="169" mass="18485">MNDVLVHETTDDDRTAVLAFLRELWGGEEMVVHDEVLRPAELPGYVAVDRGHLFGLATFRIEADAVELVSLDSLRPSQGVGGALLNRVEREAASRGCASVWLITTNDNLGALRFYQKRGYRIVRVDPGAVDRARARKPAIPLVGDDGIPIRDELVLEKSLPGVGQEETG</sequence>
<feature type="domain" description="N-acetyltransferase" evidence="3">
    <location>
        <begin position="4"/>
        <end position="140"/>
    </location>
</feature>
<gene>
    <name evidence="4" type="ORF">AVDCRST_MAG59-5202</name>
</gene>
<dbReference type="GO" id="GO:0016747">
    <property type="term" value="F:acyltransferase activity, transferring groups other than amino-acyl groups"/>
    <property type="evidence" value="ECO:0007669"/>
    <property type="project" value="InterPro"/>
</dbReference>
<name>A0A6J4VNT4_9BACT</name>
<evidence type="ECO:0000256" key="1">
    <source>
        <dbReference type="ARBA" id="ARBA00022679"/>
    </source>
</evidence>